<dbReference type="Proteomes" id="UP000016568">
    <property type="component" value="Unassembled WGS sequence"/>
</dbReference>
<protein>
    <recommendedName>
        <fullName evidence="2">Thioredoxin-like fold domain-containing protein</fullName>
    </recommendedName>
</protein>
<dbReference type="AlphaFoldDB" id="U2YIU4"/>
<dbReference type="InterPro" id="IPR012336">
    <property type="entry name" value="Thioredoxin-like_fold"/>
</dbReference>
<sequence>MTKLLRRAALVALIAPLSLGLAACGSKDSPAGTAEKGEKIAAIAPPAGKQWADVITVTPEDGYRMGNPDAPLKLVEYASLTCPHCAHFSAEGGAKLREQYVASGVVSYELRNQIHDGLDLTMAMLTRCGTPESYIALSEQVWANQEAIVQGVQANGEKVEAAMKLENQSARYKAIADAAGLTEFFAARGISRDQAATCLAKPGFAEAIVQRSTKQSEELGIDGTPSFLLNGSKIEPQTWEALEPVLQSAGAR</sequence>
<dbReference type="Gene3D" id="1.10.40.110">
    <property type="match status" value="1"/>
</dbReference>
<gene>
    <name evidence="3" type="ORF">NT2_02_01500</name>
</gene>
<dbReference type="KEGG" id="ntd:EGO55_00270"/>
<organism evidence="3 4">
    <name type="scientific">Caenibius tardaugens NBRC 16725</name>
    <dbReference type="NCBI Taxonomy" id="1219035"/>
    <lineage>
        <taxon>Bacteria</taxon>
        <taxon>Pseudomonadati</taxon>
        <taxon>Pseudomonadota</taxon>
        <taxon>Alphaproteobacteria</taxon>
        <taxon>Sphingomonadales</taxon>
        <taxon>Erythrobacteraceae</taxon>
        <taxon>Caenibius</taxon>
    </lineage>
</organism>
<dbReference type="Pfam" id="PF13462">
    <property type="entry name" value="Thioredoxin_4"/>
    <property type="match status" value="1"/>
</dbReference>
<keyword evidence="4" id="KW-1185">Reference proteome</keyword>
<reference evidence="3 4" key="1">
    <citation type="submission" date="2013-09" db="EMBL/GenBank/DDBJ databases">
        <title>Whole genome shotgun sequence of Novosphingobium tardaugens NBRC 16725.</title>
        <authorList>
            <person name="Isaki S."/>
            <person name="Hosoyama A."/>
            <person name="Tsuchikane K."/>
            <person name="Katsumata H."/>
            <person name="Ando Y."/>
            <person name="Yamazaki S."/>
            <person name="Fujita N."/>
        </authorList>
    </citation>
    <scope>NUCLEOTIDE SEQUENCE [LARGE SCALE GENOMIC DNA]</scope>
    <source>
        <strain evidence="3 4">NBRC 16725</strain>
    </source>
</reference>
<dbReference type="OrthoDB" id="8478320at2"/>
<evidence type="ECO:0000313" key="3">
    <source>
        <dbReference type="EMBL" id="GAD48067.1"/>
    </source>
</evidence>
<evidence type="ECO:0000259" key="2">
    <source>
        <dbReference type="Pfam" id="PF13462"/>
    </source>
</evidence>
<proteinExistence type="predicted"/>
<feature type="domain" description="Thioredoxin-like fold" evidence="2">
    <location>
        <begin position="61"/>
        <end position="246"/>
    </location>
</feature>
<dbReference type="PROSITE" id="PS51257">
    <property type="entry name" value="PROKAR_LIPOPROTEIN"/>
    <property type="match status" value="1"/>
</dbReference>
<feature type="signal peptide" evidence="1">
    <location>
        <begin position="1"/>
        <end position="22"/>
    </location>
</feature>
<comment type="caution">
    <text evidence="3">The sequence shown here is derived from an EMBL/GenBank/DDBJ whole genome shotgun (WGS) entry which is preliminary data.</text>
</comment>
<dbReference type="SUPFAM" id="SSF52833">
    <property type="entry name" value="Thioredoxin-like"/>
    <property type="match status" value="1"/>
</dbReference>
<dbReference type="Gene3D" id="3.40.30.10">
    <property type="entry name" value="Glutaredoxin"/>
    <property type="match status" value="1"/>
</dbReference>
<keyword evidence="1" id="KW-0732">Signal</keyword>
<dbReference type="EMBL" id="BASZ01000002">
    <property type="protein sequence ID" value="GAD48067.1"/>
    <property type="molecule type" value="Genomic_DNA"/>
</dbReference>
<dbReference type="RefSeq" id="WP_021688974.1">
    <property type="nucleotide sequence ID" value="NZ_BASZ01000002.1"/>
</dbReference>
<dbReference type="InterPro" id="IPR036249">
    <property type="entry name" value="Thioredoxin-like_sf"/>
</dbReference>
<accession>U2YIU4</accession>
<dbReference type="eggNOG" id="COG1651">
    <property type="taxonomic scope" value="Bacteria"/>
</dbReference>
<evidence type="ECO:0000313" key="4">
    <source>
        <dbReference type="Proteomes" id="UP000016568"/>
    </source>
</evidence>
<feature type="chain" id="PRO_5030177704" description="Thioredoxin-like fold domain-containing protein" evidence="1">
    <location>
        <begin position="23"/>
        <end position="252"/>
    </location>
</feature>
<evidence type="ECO:0000256" key="1">
    <source>
        <dbReference type="SAM" id="SignalP"/>
    </source>
</evidence>
<name>U2YIU4_9SPHN</name>